<accession>A0A9X9LEJ6</accession>
<gene>
    <name evidence="1" type="ORF">BN2614_LOCUS1</name>
</gene>
<sequence length="48" mass="5402">MFENRNFGKKNFATYALNTHYVLSCVPGVGHSKGDASQKTWEEICANH</sequence>
<keyword evidence="2" id="KW-1185">Reference proteome</keyword>
<protein>
    <submittedName>
        <fullName evidence="1">Uncharacterized protein</fullName>
    </submittedName>
</protein>
<evidence type="ECO:0000313" key="1">
    <source>
        <dbReference type="EMBL" id="VCW66292.1"/>
    </source>
</evidence>
<comment type="caution">
    <text evidence="1">The sequence shown here is derived from an EMBL/GenBank/DDBJ whole genome shotgun (WGS) entry which is preliminary data.</text>
</comment>
<name>A0A9X9LEJ6_GULGU</name>
<evidence type="ECO:0000313" key="2">
    <source>
        <dbReference type="Proteomes" id="UP000269945"/>
    </source>
</evidence>
<dbReference type="EMBL" id="CYRY02001664">
    <property type="protein sequence ID" value="VCW66292.1"/>
    <property type="molecule type" value="Genomic_DNA"/>
</dbReference>
<dbReference type="AlphaFoldDB" id="A0A9X9LEJ6"/>
<dbReference type="Proteomes" id="UP000269945">
    <property type="component" value="Unassembled WGS sequence"/>
</dbReference>
<organism evidence="1 2">
    <name type="scientific">Gulo gulo</name>
    <name type="common">Wolverine</name>
    <name type="synonym">Gluton</name>
    <dbReference type="NCBI Taxonomy" id="48420"/>
    <lineage>
        <taxon>Eukaryota</taxon>
        <taxon>Metazoa</taxon>
        <taxon>Chordata</taxon>
        <taxon>Craniata</taxon>
        <taxon>Vertebrata</taxon>
        <taxon>Euteleostomi</taxon>
        <taxon>Mammalia</taxon>
        <taxon>Eutheria</taxon>
        <taxon>Laurasiatheria</taxon>
        <taxon>Carnivora</taxon>
        <taxon>Caniformia</taxon>
        <taxon>Musteloidea</taxon>
        <taxon>Mustelidae</taxon>
        <taxon>Guloninae</taxon>
        <taxon>Gulo</taxon>
    </lineage>
</organism>
<reference evidence="1 2" key="1">
    <citation type="submission" date="2018-10" db="EMBL/GenBank/DDBJ databases">
        <authorList>
            <person name="Ekblom R."/>
            <person name="Jareborg N."/>
        </authorList>
    </citation>
    <scope>NUCLEOTIDE SEQUENCE [LARGE SCALE GENOMIC DNA]</scope>
    <source>
        <tissue evidence="1">Muscle</tissue>
    </source>
</reference>
<proteinExistence type="predicted"/>